<reference evidence="3" key="1">
    <citation type="submission" date="2016-10" db="EMBL/GenBank/DDBJ databases">
        <authorList>
            <person name="Varghese N."/>
            <person name="Submissions S."/>
        </authorList>
    </citation>
    <scope>NUCLEOTIDE SEQUENCE [LARGE SCALE GENOMIC DNA]</scope>
    <source>
        <strain evidence="3">DSM 17834</strain>
    </source>
</reference>
<gene>
    <name evidence="2" type="ORF">SAMN05216190_14219</name>
</gene>
<proteinExistence type="predicted"/>
<feature type="coiled-coil region" evidence="1">
    <location>
        <begin position="44"/>
        <end position="71"/>
    </location>
</feature>
<accession>A0A1I5WPX3</accession>
<dbReference type="AlphaFoldDB" id="A0A1I5WPX3"/>
<sequence length="224" mass="24584">MRRDASQTLAIARSNQRLSSPPAWYGSLQPWLTLRRDTQGAAGGALSEQRLTQLESALKKLEEDGEEDDDQLNRSSFWRLLSSPFGKDGFFSRFMHDVLDVKNSPDKDAANSGAEGSSEIVSGSLSKRMRNITQAMRSTLSVAILSAFVQAEAGAHCYPEWNQACNSYRADWVRVEEVDAHAAEPQFAAGMLGAGGDRAYQRSLPACAWVLPATATSPRVTSWR</sequence>
<organism evidence="2 3">
    <name type="scientific">Pseudomonas borbori</name>
    <dbReference type="NCBI Taxonomy" id="289003"/>
    <lineage>
        <taxon>Bacteria</taxon>
        <taxon>Pseudomonadati</taxon>
        <taxon>Pseudomonadota</taxon>
        <taxon>Gammaproteobacteria</taxon>
        <taxon>Pseudomonadales</taxon>
        <taxon>Pseudomonadaceae</taxon>
        <taxon>Pseudomonas</taxon>
    </lineage>
</organism>
<keyword evidence="1" id="KW-0175">Coiled coil</keyword>
<keyword evidence="3" id="KW-1185">Reference proteome</keyword>
<protein>
    <submittedName>
        <fullName evidence="2">Uncharacterized protein</fullName>
    </submittedName>
</protein>
<dbReference type="STRING" id="289003.SAMN05216190_14219"/>
<evidence type="ECO:0000313" key="3">
    <source>
        <dbReference type="Proteomes" id="UP000198784"/>
    </source>
</evidence>
<dbReference type="Proteomes" id="UP000198784">
    <property type="component" value="Unassembled WGS sequence"/>
</dbReference>
<name>A0A1I5WPX3_9PSED</name>
<evidence type="ECO:0000313" key="2">
    <source>
        <dbReference type="EMBL" id="SFQ21760.1"/>
    </source>
</evidence>
<dbReference type="EMBL" id="FOWX01000042">
    <property type="protein sequence ID" value="SFQ21760.1"/>
    <property type="molecule type" value="Genomic_DNA"/>
</dbReference>
<evidence type="ECO:0000256" key="1">
    <source>
        <dbReference type="SAM" id="Coils"/>
    </source>
</evidence>